<evidence type="ECO:0000256" key="1">
    <source>
        <dbReference type="ARBA" id="ARBA00022490"/>
    </source>
</evidence>
<evidence type="ECO:0000256" key="2">
    <source>
        <dbReference type="ARBA" id="ARBA00022679"/>
    </source>
</evidence>
<evidence type="ECO:0000259" key="5">
    <source>
        <dbReference type="Pfam" id="PF08545"/>
    </source>
</evidence>
<dbReference type="SUPFAM" id="SSF53901">
    <property type="entry name" value="Thiolase-like"/>
    <property type="match status" value="1"/>
</dbReference>
<reference evidence="6 7" key="1">
    <citation type="submission" date="2017-08" db="EMBL/GenBank/DDBJ databases">
        <title>Genome sequence of Streptomyces albireticuli NRRL B-1670.</title>
        <authorList>
            <person name="Graham D.E."/>
            <person name="Mahan K.M."/>
            <person name="Klingeman D.M."/>
            <person name="Hettich R.L."/>
            <person name="Parry R.J."/>
            <person name="Spain J.C."/>
        </authorList>
    </citation>
    <scope>NUCLEOTIDE SEQUENCE [LARGE SCALE GENOMIC DNA]</scope>
    <source>
        <strain evidence="6 7">NRRL B-1670</strain>
    </source>
</reference>
<dbReference type="PANTHER" id="PTHR34069:SF2">
    <property type="entry name" value="BETA-KETOACYL-[ACYL-CARRIER-PROTEIN] SYNTHASE III"/>
    <property type="match status" value="1"/>
</dbReference>
<dbReference type="AlphaFoldDB" id="A0A2A2D0E0"/>
<gene>
    <name evidence="6" type="ORF">CK936_26760</name>
</gene>
<dbReference type="GO" id="GO:0004315">
    <property type="term" value="F:3-oxoacyl-[acyl-carrier-protein] synthase activity"/>
    <property type="evidence" value="ECO:0007669"/>
    <property type="project" value="InterPro"/>
</dbReference>
<accession>A0A2A2D0E0</accession>
<evidence type="ECO:0000313" key="6">
    <source>
        <dbReference type="EMBL" id="PAU45928.1"/>
    </source>
</evidence>
<comment type="caution">
    <text evidence="6">The sequence shown here is derived from an EMBL/GenBank/DDBJ whole genome shotgun (WGS) entry which is preliminary data.</text>
</comment>
<keyword evidence="2" id="KW-0808">Transferase</keyword>
<organism evidence="6 7">
    <name type="scientific">Streptomyces albireticuli</name>
    <dbReference type="NCBI Taxonomy" id="1940"/>
    <lineage>
        <taxon>Bacteria</taxon>
        <taxon>Bacillati</taxon>
        <taxon>Actinomycetota</taxon>
        <taxon>Actinomycetes</taxon>
        <taxon>Kitasatosporales</taxon>
        <taxon>Streptomycetaceae</taxon>
        <taxon>Streptomyces</taxon>
    </lineage>
</organism>
<feature type="domain" description="Beta-ketoacyl-[acyl-carrier-protein] synthase III C-terminal" evidence="4">
    <location>
        <begin position="241"/>
        <end position="330"/>
    </location>
</feature>
<protein>
    <submittedName>
        <fullName evidence="6">3-oxoacyl-ACP synthase</fullName>
    </submittedName>
</protein>
<keyword evidence="3" id="KW-0012">Acyltransferase</keyword>
<dbReference type="InterPro" id="IPR013747">
    <property type="entry name" value="ACP_syn_III_C"/>
</dbReference>
<dbReference type="CDD" id="cd00830">
    <property type="entry name" value="KAS_III"/>
    <property type="match status" value="1"/>
</dbReference>
<dbReference type="GO" id="GO:0006633">
    <property type="term" value="P:fatty acid biosynthetic process"/>
    <property type="evidence" value="ECO:0007669"/>
    <property type="project" value="InterPro"/>
</dbReference>
<dbReference type="InterPro" id="IPR016039">
    <property type="entry name" value="Thiolase-like"/>
</dbReference>
<name>A0A2A2D0E0_9ACTN</name>
<dbReference type="Proteomes" id="UP000218944">
    <property type="component" value="Unassembled WGS sequence"/>
</dbReference>
<dbReference type="InterPro" id="IPR013751">
    <property type="entry name" value="ACP_syn_III_N"/>
</dbReference>
<dbReference type="NCBIfam" id="NF006829">
    <property type="entry name" value="PRK09352.1"/>
    <property type="match status" value="1"/>
</dbReference>
<evidence type="ECO:0000256" key="3">
    <source>
        <dbReference type="ARBA" id="ARBA00023315"/>
    </source>
</evidence>
<evidence type="ECO:0000313" key="7">
    <source>
        <dbReference type="Proteomes" id="UP000218944"/>
    </source>
</evidence>
<proteinExistence type="predicted"/>
<keyword evidence="1" id="KW-0963">Cytoplasm</keyword>
<sequence length="337" mass="34640">MASCLASVVAGVGSFLPPRVVRNGDPPLSGLDTTEDWIRTRTGIERRHWVEPGTSTGDLAVEAGRAALRSAGDPVVDLVVLATTTPDHHSPGTAPWVAARLGLGTVPAFDIAAACSGFTYGMAVGDAWIRSGSAECVLVLAAETLSTITDPTDRGTAVVFADGAGAAVLRGGDSGEPGAVQAVLLGSDGTRKDLAVVNAGGSRHPDPEGAAALADRCLRMRGPDMFAHAVRRMTEVSRLLLARLEWPVDSVGAFIGHQANQRILDKVADLVGVPATSRFANIRDVGNTSSASIPLVMDDLVKTGTVPCGARTLLTAFGGGAVWGAIGLTWPDLKPAV</sequence>
<dbReference type="RefSeq" id="WP_095583527.1">
    <property type="nucleotide sequence ID" value="NZ_JAJQQQ010000011.1"/>
</dbReference>
<keyword evidence="7" id="KW-1185">Reference proteome</keyword>
<dbReference type="Gene3D" id="3.40.47.10">
    <property type="match status" value="1"/>
</dbReference>
<dbReference type="GO" id="GO:0044550">
    <property type="term" value="P:secondary metabolite biosynthetic process"/>
    <property type="evidence" value="ECO:0007669"/>
    <property type="project" value="TreeGrafter"/>
</dbReference>
<feature type="domain" description="Beta-ketoacyl-[acyl-carrier-protein] synthase III N-terminal" evidence="5">
    <location>
        <begin position="109"/>
        <end position="189"/>
    </location>
</feature>
<evidence type="ECO:0000259" key="4">
    <source>
        <dbReference type="Pfam" id="PF08541"/>
    </source>
</evidence>
<dbReference type="Pfam" id="PF08541">
    <property type="entry name" value="ACP_syn_III_C"/>
    <property type="match status" value="1"/>
</dbReference>
<dbReference type="EMBL" id="NSJV01000518">
    <property type="protein sequence ID" value="PAU45928.1"/>
    <property type="molecule type" value="Genomic_DNA"/>
</dbReference>
<dbReference type="PANTHER" id="PTHR34069">
    <property type="entry name" value="3-OXOACYL-[ACYL-CARRIER-PROTEIN] SYNTHASE 3"/>
    <property type="match status" value="1"/>
</dbReference>
<dbReference type="Pfam" id="PF08545">
    <property type="entry name" value="ACP_syn_III"/>
    <property type="match status" value="1"/>
</dbReference>